<accession>A0AAI8VQ71</accession>
<organism evidence="3 4">
    <name type="scientific">Anthostomella pinea</name>
    <dbReference type="NCBI Taxonomy" id="933095"/>
    <lineage>
        <taxon>Eukaryota</taxon>
        <taxon>Fungi</taxon>
        <taxon>Dikarya</taxon>
        <taxon>Ascomycota</taxon>
        <taxon>Pezizomycotina</taxon>
        <taxon>Sordariomycetes</taxon>
        <taxon>Xylariomycetidae</taxon>
        <taxon>Xylariales</taxon>
        <taxon>Xylariaceae</taxon>
        <taxon>Anthostomella</taxon>
    </lineage>
</organism>
<dbReference type="Proteomes" id="UP001295740">
    <property type="component" value="Unassembled WGS sequence"/>
</dbReference>
<name>A0AAI8VQ71_9PEZI</name>
<protein>
    <submittedName>
        <fullName evidence="3">Uu.00g141270.m01.CDS01</fullName>
    </submittedName>
</protein>
<comment type="caution">
    <text evidence="3">The sequence shown here is derived from an EMBL/GenBank/DDBJ whole genome shotgun (WGS) entry which is preliminary data.</text>
</comment>
<dbReference type="SMART" id="SM00355">
    <property type="entry name" value="ZnF_C2H2"/>
    <property type="match status" value="3"/>
</dbReference>
<sequence length="272" mass="29720">MASSHGSETPPSPVNDDDAEQEFNWAAVIPPPSAQHAVSEALTATLLDVIPSIAQNAVMASFEATSLWASQDVVRPILHASLQAALTTAVGEHVRLALERSAPAFAAALAPSQGRPQQTGEQPSNEVARTPAARDCVCPECDKQMSRGSWFDHIRQCHIGPRCLWRGCAAQHEDMDDGVLRRHLRRHRTEQLAAHPPQEDDGRHYCGWPTCTKSYGSKDRAERHLFEHQVTIRRDGDPALNAKYNANEEAKGLVKGDGVTLGEQEGEDDNES</sequence>
<gene>
    <name evidence="3" type="ORF">KHLLAP_LOCUS9569</name>
</gene>
<proteinExistence type="predicted"/>
<feature type="domain" description="C2H2-type" evidence="2">
    <location>
        <begin position="206"/>
        <end position="228"/>
    </location>
</feature>
<feature type="region of interest" description="Disordered" evidence="1">
    <location>
        <begin position="249"/>
        <end position="272"/>
    </location>
</feature>
<dbReference type="AlphaFoldDB" id="A0AAI8VQ71"/>
<dbReference type="InterPro" id="IPR013087">
    <property type="entry name" value="Znf_C2H2_type"/>
</dbReference>
<evidence type="ECO:0000256" key="1">
    <source>
        <dbReference type="SAM" id="MobiDB-lite"/>
    </source>
</evidence>
<reference evidence="3" key="1">
    <citation type="submission" date="2023-10" db="EMBL/GenBank/DDBJ databases">
        <authorList>
            <person name="Hackl T."/>
        </authorList>
    </citation>
    <scope>NUCLEOTIDE SEQUENCE</scope>
</reference>
<keyword evidence="4" id="KW-1185">Reference proteome</keyword>
<evidence type="ECO:0000259" key="2">
    <source>
        <dbReference type="PROSITE" id="PS00028"/>
    </source>
</evidence>
<feature type="region of interest" description="Disordered" evidence="1">
    <location>
        <begin position="109"/>
        <end position="129"/>
    </location>
</feature>
<evidence type="ECO:0000313" key="4">
    <source>
        <dbReference type="Proteomes" id="UP001295740"/>
    </source>
</evidence>
<evidence type="ECO:0000313" key="3">
    <source>
        <dbReference type="EMBL" id="CAJ2509101.1"/>
    </source>
</evidence>
<dbReference type="PROSITE" id="PS00028">
    <property type="entry name" value="ZINC_FINGER_C2H2_1"/>
    <property type="match status" value="1"/>
</dbReference>
<feature type="compositionally biased region" description="Polar residues" evidence="1">
    <location>
        <begin position="114"/>
        <end position="127"/>
    </location>
</feature>
<dbReference type="EMBL" id="CAUWAG010000012">
    <property type="protein sequence ID" value="CAJ2509101.1"/>
    <property type="molecule type" value="Genomic_DNA"/>
</dbReference>
<feature type="region of interest" description="Disordered" evidence="1">
    <location>
        <begin position="1"/>
        <end position="20"/>
    </location>
</feature>